<protein>
    <submittedName>
        <fullName evidence="1">Uncharacterized protein</fullName>
    </submittedName>
</protein>
<gene>
    <name evidence="1" type="ORF">M9H77_20711</name>
</gene>
<evidence type="ECO:0000313" key="2">
    <source>
        <dbReference type="Proteomes" id="UP001060085"/>
    </source>
</evidence>
<name>A0ACC0APN2_CATRO</name>
<evidence type="ECO:0000313" key="1">
    <source>
        <dbReference type="EMBL" id="KAI5661388.1"/>
    </source>
</evidence>
<proteinExistence type="predicted"/>
<dbReference type="EMBL" id="CM044705">
    <property type="protein sequence ID" value="KAI5661388.1"/>
    <property type="molecule type" value="Genomic_DNA"/>
</dbReference>
<comment type="caution">
    <text evidence="1">The sequence shown here is derived from an EMBL/GenBank/DDBJ whole genome shotgun (WGS) entry which is preliminary data.</text>
</comment>
<dbReference type="Proteomes" id="UP001060085">
    <property type="component" value="Linkage Group LG05"/>
</dbReference>
<sequence>MATRRTRCQWCGVPLHVPYEARRIHCPNCRRIVQLPEVNGNLNGGMRISPYVGYQRPGPRMPIQMPQLPVHGPKRAVLCGVSYKNHPKSLKGSINDVQSMRHLLVERLGFPSSSVLVLTEEEKGHTRIPTKRNIRAALQWLVQGCQARDSLLFYYSGHGSRVRDRDWDEIDEHDEALCPVDFETEGKILDDEINATIVRPLTRGVTLHAIFDTCFSGTSLDLRYVCRMNREGNYKWEDHFVPYAEYKGTAGGLAISISACDDHQNSQDTTYFTGTATGALTYTFIKTLEYEPRLTYGRLFMTMRDSIYKAQSGSGPNGAFPTNDSLQEPLLSTSTPFDIHQKPFIL</sequence>
<organism evidence="1 2">
    <name type="scientific">Catharanthus roseus</name>
    <name type="common">Madagascar periwinkle</name>
    <name type="synonym">Vinca rosea</name>
    <dbReference type="NCBI Taxonomy" id="4058"/>
    <lineage>
        <taxon>Eukaryota</taxon>
        <taxon>Viridiplantae</taxon>
        <taxon>Streptophyta</taxon>
        <taxon>Embryophyta</taxon>
        <taxon>Tracheophyta</taxon>
        <taxon>Spermatophyta</taxon>
        <taxon>Magnoliopsida</taxon>
        <taxon>eudicotyledons</taxon>
        <taxon>Gunneridae</taxon>
        <taxon>Pentapetalae</taxon>
        <taxon>asterids</taxon>
        <taxon>lamiids</taxon>
        <taxon>Gentianales</taxon>
        <taxon>Apocynaceae</taxon>
        <taxon>Rauvolfioideae</taxon>
        <taxon>Vinceae</taxon>
        <taxon>Catharanthinae</taxon>
        <taxon>Catharanthus</taxon>
    </lineage>
</organism>
<accession>A0ACC0APN2</accession>
<keyword evidence="2" id="KW-1185">Reference proteome</keyword>
<reference evidence="2" key="1">
    <citation type="journal article" date="2023" name="Nat. Plants">
        <title>Single-cell RNA sequencing provides a high-resolution roadmap for understanding the multicellular compartmentation of specialized metabolism.</title>
        <authorList>
            <person name="Sun S."/>
            <person name="Shen X."/>
            <person name="Li Y."/>
            <person name="Li Y."/>
            <person name="Wang S."/>
            <person name="Li R."/>
            <person name="Zhang H."/>
            <person name="Shen G."/>
            <person name="Guo B."/>
            <person name="Wei J."/>
            <person name="Xu J."/>
            <person name="St-Pierre B."/>
            <person name="Chen S."/>
            <person name="Sun C."/>
        </authorList>
    </citation>
    <scope>NUCLEOTIDE SEQUENCE [LARGE SCALE GENOMIC DNA]</scope>
</reference>